<feature type="binding site" evidence="3">
    <location>
        <position position="60"/>
    </location>
    <ligand>
        <name>substrate</name>
    </ligand>
</feature>
<dbReference type="InterPro" id="IPR029033">
    <property type="entry name" value="His_PPase_superfam"/>
</dbReference>
<dbReference type="Pfam" id="PF00300">
    <property type="entry name" value="His_Phos_1"/>
    <property type="match status" value="1"/>
</dbReference>
<dbReference type="InterPro" id="IPR013078">
    <property type="entry name" value="His_Pase_superF_clade-1"/>
</dbReference>
<gene>
    <name evidence="4" type="ordered locus">Trad_0674</name>
</gene>
<dbReference type="KEGG" id="tra:Trad_0674"/>
<dbReference type="OrthoDB" id="9783269at2"/>
<feature type="active site" description="Tele-phosphohistidine intermediate" evidence="2">
    <location>
        <position position="11"/>
    </location>
</feature>
<dbReference type="GO" id="GO:0045820">
    <property type="term" value="P:negative regulation of glycolytic process"/>
    <property type="evidence" value="ECO:0007669"/>
    <property type="project" value="TreeGrafter"/>
</dbReference>
<dbReference type="RefSeq" id="WP_013177182.1">
    <property type="nucleotide sequence ID" value="NC_014221.1"/>
</dbReference>
<feature type="active site" description="Proton donor/acceptor" evidence="2">
    <location>
        <position position="82"/>
    </location>
</feature>
<dbReference type="PIRSF" id="PIRSF000709">
    <property type="entry name" value="6PFK_2-Ptase"/>
    <property type="match status" value="1"/>
</dbReference>
<reference evidence="5" key="1">
    <citation type="submission" date="2010-05" db="EMBL/GenBank/DDBJ databases">
        <title>The complete genome of Truepera radiovictris DSM 17093.</title>
        <authorList>
            <consortium name="US DOE Joint Genome Institute (JGI-PGF)"/>
            <person name="Lucas S."/>
            <person name="Copeland A."/>
            <person name="Lapidus A."/>
            <person name="Glavina del Rio T."/>
            <person name="Dalin E."/>
            <person name="Tice H."/>
            <person name="Bruce D."/>
            <person name="Goodwin L."/>
            <person name="Pitluck S."/>
            <person name="Kyrpides N."/>
            <person name="Mavromatis K."/>
            <person name="Ovchinnikova G."/>
            <person name="Munk A.C."/>
            <person name="Detter J.C."/>
            <person name="Han C."/>
            <person name="Tapia R."/>
            <person name="Land M."/>
            <person name="Hauser L."/>
            <person name="Markowitz V."/>
            <person name="Cheng J.-F."/>
            <person name="Hugenholtz P."/>
            <person name="Woyke T."/>
            <person name="Wu D."/>
            <person name="Tindall B."/>
            <person name="Pomrenke H.G."/>
            <person name="Brambilla E."/>
            <person name="Klenk H.-P."/>
            <person name="Eisen J.A."/>
        </authorList>
    </citation>
    <scope>NUCLEOTIDE SEQUENCE [LARGE SCALE GENOMIC DNA]</scope>
    <source>
        <strain evidence="5">DSM 17093 / CIP 108686 / LMG 22925 / RQ-24</strain>
    </source>
</reference>
<organism evidence="4 5">
    <name type="scientific">Truepera radiovictrix (strain DSM 17093 / CIP 108686 / LMG 22925 / RQ-24)</name>
    <dbReference type="NCBI Taxonomy" id="649638"/>
    <lineage>
        <taxon>Bacteria</taxon>
        <taxon>Thermotogati</taxon>
        <taxon>Deinococcota</taxon>
        <taxon>Deinococci</taxon>
        <taxon>Trueperales</taxon>
        <taxon>Trueperaceae</taxon>
        <taxon>Truepera</taxon>
    </lineage>
</organism>
<reference evidence="4 5" key="2">
    <citation type="journal article" date="2011" name="Stand. Genomic Sci.">
        <title>Complete genome sequence of Truepera radiovictrix type strain (RQ-24).</title>
        <authorList>
            <person name="Ivanova N."/>
            <person name="Rohde C."/>
            <person name="Munk C."/>
            <person name="Nolan M."/>
            <person name="Lucas S."/>
            <person name="Del Rio T.G."/>
            <person name="Tice H."/>
            <person name="Deshpande S."/>
            <person name="Cheng J.F."/>
            <person name="Tapia R."/>
            <person name="Han C."/>
            <person name="Goodwin L."/>
            <person name="Pitluck S."/>
            <person name="Liolios K."/>
            <person name="Mavromatis K."/>
            <person name="Mikhailova N."/>
            <person name="Pati A."/>
            <person name="Chen A."/>
            <person name="Palaniappan K."/>
            <person name="Land M."/>
            <person name="Hauser L."/>
            <person name="Chang Y.J."/>
            <person name="Jeffries C.D."/>
            <person name="Brambilla E."/>
            <person name="Rohde M."/>
            <person name="Goker M."/>
            <person name="Tindall B.J."/>
            <person name="Woyke T."/>
            <person name="Bristow J."/>
            <person name="Eisen J.A."/>
            <person name="Markowitz V."/>
            <person name="Hugenholtz P."/>
            <person name="Kyrpides N.C."/>
            <person name="Klenk H.P."/>
            <person name="Lapidus A."/>
        </authorList>
    </citation>
    <scope>NUCLEOTIDE SEQUENCE [LARGE SCALE GENOMIC DNA]</scope>
    <source>
        <strain evidence="5">DSM 17093 / CIP 108686 / LMG 22925 / RQ-24</strain>
    </source>
</reference>
<dbReference type="HOGENOM" id="CLU_033323_8_4_0"/>
<dbReference type="SUPFAM" id="SSF53254">
    <property type="entry name" value="Phosphoglycerate mutase-like"/>
    <property type="match status" value="1"/>
</dbReference>
<dbReference type="PANTHER" id="PTHR46517">
    <property type="entry name" value="FRUCTOSE-2,6-BISPHOSPHATASE TIGAR"/>
    <property type="match status" value="1"/>
</dbReference>
<dbReference type="Proteomes" id="UP000000379">
    <property type="component" value="Chromosome"/>
</dbReference>
<evidence type="ECO:0000313" key="5">
    <source>
        <dbReference type="Proteomes" id="UP000000379"/>
    </source>
</evidence>
<name>D7CTF3_TRURR</name>
<dbReference type="SMART" id="SM00855">
    <property type="entry name" value="PGAM"/>
    <property type="match status" value="1"/>
</dbReference>
<dbReference type="Gene3D" id="3.40.50.1240">
    <property type="entry name" value="Phosphoglycerate mutase-like"/>
    <property type="match status" value="1"/>
</dbReference>
<evidence type="ECO:0000256" key="1">
    <source>
        <dbReference type="ARBA" id="ARBA00022801"/>
    </source>
</evidence>
<dbReference type="EMBL" id="CP002049">
    <property type="protein sequence ID" value="ADI13810.1"/>
    <property type="molecule type" value="Genomic_DNA"/>
</dbReference>
<dbReference type="CDD" id="cd07067">
    <property type="entry name" value="HP_PGM_like"/>
    <property type="match status" value="1"/>
</dbReference>
<dbReference type="PANTHER" id="PTHR46517:SF1">
    <property type="entry name" value="FRUCTOSE-2,6-BISPHOSPHATASE TIGAR"/>
    <property type="match status" value="1"/>
</dbReference>
<dbReference type="AlphaFoldDB" id="D7CTF3"/>
<sequence length="198" mass="22061">MASLELWLVCHGETPWSREGRAQGQSDPPLSELGVRQAELLGRRLASTPFDEVYASDLARARYTARLALPAAEIKLDARLREMHFGAWEGKVWSSLEEDDRRALERWRQDPYRCRAPGGESYEDVLKRVSAWLTELPPSGRVIAFTHGGAVRCALYRFTGLPQGASWRFQIDTGSVTRLVIGPGGTVVSAVNDTAHLR</sequence>
<keyword evidence="5" id="KW-1185">Reference proteome</keyword>
<dbReference type="eggNOG" id="COG0406">
    <property type="taxonomic scope" value="Bacteria"/>
</dbReference>
<evidence type="ECO:0000256" key="2">
    <source>
        <dbReference type="PIRSR" id="PIRSR613078-1"/>
    </source>
</evidence>
<dbReference type="STRING" id="649638.Trad_0674"/>
<dbReference type="GO" id="GO:0005829">
    <property type="term" value="C:cytosol"/>
    <property type="evidence" value="ECO:0007669"/>
    <property type="project" value="TreeGrafter"/>
</dbReference>
<dbReference type="InterPro" id="IPR051695">
    <property type="entry name" value="Phosphoglycerate_Mutase"/>
</dbReference>
<evidence type="ECO:0000256" key="3">
    <source>
        <dbReference type="PIRSR" id="PIRSR613078-2"/>
    </source>
</evidence>
<protein>
    <submittedName>
        <fullName evidence="4">Phosphoglycerate mutase</fullName>
    </submittedName>
</protein>
<keyword evidence="1" id="KW-0378">Hydrolase</keyword>
<accession>D7CTF3</accession>
<proteinExistence type="predicted"/>
<evidence type="ECO:0000313" key="4">
    <source>
        <dbReference type="EMBL" id="ADI13810.1"/>
    </source>
</evidence>
<dbReference type="GO" id="GO:0004331">
    <property type="term" value="F:fructose-2,6-bisphosphate 2-phosphatase activity"/>
    <property type="evidence" value="ECO:0007669"/>
    <property type="project" value="TreeGrafter"/>
</dbReference>
<dbReference type="GO" id="GO:0043456">
    <property type="term" value="P:regulation of pentose-phosphate shunt"/>
    <property type="evidence" value="ECO:0007669"/>
    <property type="project" value="TreeGrafter"/>
</dbReference>